<keyword evidence="1" id="KW-1133">Transmembrane helix</keyword>
<gene>
    <name evidence="2" type="ORF">GALMADRAFT_146267</name>
</gene>
<feature type="transmembrane region" description="Helical" evidence="1">
    <location>
        <begin position="164"/>
        <end position="191"/>
    </location>
</feature>
<keyword evidence="1" id="KW-0472">Membrane</keyword>
<name>A0A067SLN5_GALM3</name>
<accession>A0A067SLN5</accession>
<sequence>MTAPPPTPDFFIVGVSETQITSYVWVSGLTVIIYDTISTLPREVGSIPSSQVLSLLLGLGNLHLERKMVPSNDIIPIATILGAHSGHVKYDCLFNRSNFDKHILYPGMYTEYPGYVSDATYFSDLLCPCNGSNPFLLNIVNGILGLRLYALYGRNTHILSFLSLLFAGEFACQTYIGVKIGIATVSATFIAPPGVRILGCLTAPPELSGITIMWIVSIGVTVICFIMTLAQFIHSAREARQAGSTYRFTPLAAAFIKDGTVYFLAVVVTLTGGAITGSLVSGPFTILYEPWMAISLILAGSRLVLNLRMAAACDFSSTRIPSSIRGLESSNGIEFYNK</sequence>
<reference evidence="3" key="1">
    <citation type="journal article" date="2014" name="Proc. Natl. Acad. Sci. U.S.A.">
        <title>Extensive sampling of basidiomycete genomes demonstrates inadequacy of the white-rot/brown-rot paradigm for wood decay fungi.</title>
        <authorList>
            <person name="Riley R."/>
            <person name="Salamov A.A."/>
            <person name="Brown D.W."/>
            <person name="Nagy L.G."/>
            <person name="Floudas D."/>
            <person name="Held B.W."/>
            <person name="Levasseur A."/>
            <person name="Lombard V."/>
            <person name="Morin E."/>
            <person name="Otillar R."/>
            <person name="Lindquist E.A."/>
            <person name="Sun H."/>
            <person name="LaButti K.M."/>
            <person name="Schmutz J."/>
            <person name="Jabbour D."/>
            <person name="Luo H."/>
            <person name="Baker S.E."/>
            <person name="Pisabarro A.G."/>
            <person name="Walton J.D."/>
            <person name="Blanchette R.A."/>
            <person name="Henrissat B."/>
            <person name="Martin F."/>
            <person name="Cullen D."/>
            <person name="Hibbett D.S."/>
            <person name="Grigoriev I.V."/>
        </authorList>
    </citation>
    <scope>NUCLEOTIDE SEQUENCE [LARGE SCALE GENOMIC DNA]</scope>
    <source>
        <strain evidence="3">CBS 339.88</strain>
    </source>
</reference>
<dbReference type="HOGENOM" id="CLU_035509_9_0_1"/>
<dbReference type="EMBL" id="KL142407">
    <property type="protein sequence ID" value="KDR68614.1"/>
    <property type="molecule type" value="Genomic_DNA"/>
</dbReference>
<dbReference type="OrthoDB" id="3349377at2759"/>
<feature type="transmembrane region" description="Helical" evidence="1">
    <location>
        <begin position="286"/>
        <end position="305"/>
    </location>
</feature>
<keyword evidence="3" id="KW-1185">Reference proteome</keyword>
<protein>
    <submittedName>
        <fullName evidence="2">Uncharacterized protein</fullName>
    </submittedName>
</protein>
<feature type="transmembrane region" description="Helical" evidence="1">
    <location>
        <begin position="211"/>
        <end position="233"/>
    </location>
</feature>
<dbReference type="AlphaFoldDB" id="A0A067SLN5"/>
<evidence type="ECO:0000313" key="2">
    <source>
        <dbReference type="EMBL" id="KDR68614.1"/>
    </source>
</evidence>
<organism evidence="2 3">
    <name type="scientific">Galerina marginata (strain CBS 339.88)</name>
    <dbReference type="NCBI Taxonomy" id="685588"/>
    <lineage>
        <taxon>Eukaryota</taxon>
        <taxon>Fungi</taxon>
        <taxon>Dikarya</taxon>
        <taxon>Basidiomycota</taxon>
        <taxon>Agaricomycotina</taxon>
        <taxon>Agaricomycetes</taxon>
        <taxon>Agaricomycetidae</taxon>
        <taxon>Agaricales</taxon>
        <taxon>Agaricineae</taxon>
        <taxon>Strophariaceae</taxon>
        <taxon>Galerina</taxon>
    </lineage>
</organism>
<feature type="transmembrane region" description="Helical" evidence="1">
    <location>
        <begin position="261"/>
        <end position="280"/>
    </location>
</feature>
<evidence type="ECO:0000256" key="1">
    <source>
        <dbReference type="SAM" id="Phobius"/>
    </source>
</evidence>
<evidence type="ECO:0000313" key="3">
    <source>
        <dbReference type="Proteomes" id="UP000027222"/>
    </source>
</evidence>
<keyword evidence="1" id="KW-0812">Transmembrane</keyword>
<dbReference type="Proteomes" id="UP000027222">
    <property type="component" value="Unassembled WGS sequence"/>
</dbReference>
<proteinExistence type="predicted"/>